<accession>A0A9X8EK98</accession>
<dbReference type="InterPro" id="IPR014284">
    <property type="entry name" value="RNA_pol_sigma-70_dom"/>
</dbReference>
<dbReference type="EMBL" id="RJUR01000011">
    <property type="protein sequence ID" value="ROQ53187.1"/>
    <property type="molecule type" value="Genomic_DNA"/>
</dbReference>
<comment type="caution">
    <text evidence="6">The sequence shown here is derived from an EMBL/GenBank/DDBJ whole genome shotgun (WGS) entry which is preliminary data.</text>
</comment>
<dbReference type="RefSeq" id="WP_043860351.1">
    <property type="nucleotide sequence ID" value="NZ_LKGZ01000023.1"/>
</dbReference>
<dbReference type="Pfam" id="PF08281">
    <property type="entry name" value="Sigma70_r4_2"/>
    <property type="match status" value="1"/>
</dbReference>
<dbReference type="InterPro" id="IPR013249">
    <property type="entry name" value="RNA_pol_sigma70_r4_t2"/>
</dbReference>
<comment type="similarity">
    <text evidence="1">Belongs to the sigma-70 factor family. ECF subfamily.</text>
</comment>
<dbReference type="OrthoDB" id="8589148at2"/>
<evidence type="ECO:0000256" key="3">
    <source>
        <dbReference type="ARBA" id="ARBA00023082"/>
    </source>
</evidence>
<evidence type="ECO:0000259" key="5">
    <source>
        <dbReference type="Pfam" id="PF08281"/>
    </source>
</evidence>
<gene>
    <name evidence="6" type="ORF">EDF85_0940</name>
</gene>
<dbReference type="PANTHER" id="PTHR43133">
    <property type="entry name" value="RNA POLYMERASE ECF-TYPE SIGMA FACTO"/>
    <property type="match status" value="1"/>
</dbReference>
<evidence type="ECO:0000256" key="2">
    <source>
        <dbReference type="ARBA" id="ARBA00023015"/>
    </source>
</evidence>
<evidence type="ECO:0000313" key="6">
    <source>
        <dbReference type="EMBL" id="ROQ53187.1"/>
    </source>
</evidence>
<dbReference type="GO" id="GO:0016987">
    <property type="term" value="F:sigma factor activity"/>
    <property type="evidence" value="ECO:0007669"/>
    <property type="project" value="UniProtKB-KW"/>
</dbReference>
<dbReference type="InterPro" id="IPR036388">
    <property type="entry name" value="WH-like_DNA-bd_sf"/>
</dbReference>
<dbReference type="InterPro" id="IPR039425">
    <property type="entry name" value="RNA_pol_sigma-70-like"/>
</dbReference>
<sequence length="176" mass="19961">MNTPLVTLFLTSYDEFKVRLKRRLGSDDLACDVLQETYLRVDRMQATHALHKPNAYLYRMALNIAADRRQADARLLTGAEVEDLLQVAEDQDPARIVGGQQEIQCLLGALYELPARRRRIFIAARLEEASHLEIAQRFGISTRMVEKELKAALGYCATRLERKVFQRFGPGAGKPS</sequence>
<name>A0A9X8EK98_PSEPU</name>
<proteinExistence type="inferred from homology"/>
<reference evidence="6 7" key="1">
    <citation type="submission" date="2018-11" db="EMBL/GenBank/DDBJ databases">
        <title>Genomic analyses of the natural microbiome of Caenorhabditis elegans.</title>
        <authorList>
            <person name="Samuel B."/>
        </authorList>
    </citation>
    <scope>NUCLEOTIDE SEQUENCE [LARGE SCALE GENOMIC DNA]</scope>
    <source>
        <strain evidence="6 7">BIGb0473</strain>
    </source>
</reference>
<feature type="domain" description="RNA polymerase sigma factor 70 region 4 type 2" evidence="5">
    <location>
        <begin position="104"/>
        <end position="153"/>
    </location>
</feature>
<dbReference type="PANTHER" id="PTHR43133:SF63">
    <property type="entry name" value="RNA POLYMERASE SIGMA FACTOR FECI-RELATED"/>
    <property type="match status" value="1"/>
</dbReference>
<evidence type="ECO:0000256" key="1">
    <source>
        <dbReference type="ARBA" id="ARBA00010641"/>
    </source>
</evidence>
<dbReference type="SUPFAM" id="SSF88659">
    <property type="entry name" value="Sigma3 and sigma4 domains of RNA polymerase sigma factors"/>
    <property type="match status" value="1"/>
</dbReference>
<organism evidence="6 7">
    <name type="scientific">Pseudomonas putida</name>
    <name type="common">Arthrobacter siderocapsulatus</name>
    <dbReference type="NCBI Taxonomy" id="303"/>
    <lineage>
        <taxon>Bacteria</taxon>
        <taxon>Pseudomonadati</taxon>
        <taxon>Pseudomonadota</taxon>
        <taxon>Gammaproteobacteria</taxon>
        <taxon>Pseudomonadales</taxon>
        <taxon>Pseudomonadaceae</taxon>
        <taxon>Pseudomonas</taxon>
    </lineage>
</organism>
<dbReference type="SUPFAM" id="SSF88946">
    <property type="entry name" value="Sigma2 domain of RNA polymerase sigma factors"/>
    <property type="match status" value="1"/>
</dbReference>
<dbReference type="NCBIfam" id="TIGR02937">
    <property type="entry name" value="sigma70-ECF"/>
    <property type="match status" value="1"/>
</dbReference>
<dbReference type="GO" id="GO:0006352">
    <property type="term" value="P:DNA-templated transcription initiation"/>
    <property type="evidence" value="ECO:0007669"/>
    <property type="project" value="InterPro"/>
</dbReference>
<dbReference type="Proteomes" id="UP000269115">
    <property type="component" value="Unassembled WGS sequence"/>
</dbReference>
<keyword evidence="2" id="KW-0805">Transcription regulation</keyword>
<keyword evidence="3" id="KW-0731">Sigma factor</keyword>
<dbReference type="AlphaFoldDB" id="A0A9X8EK98"/>
<dbReference type="GO" id="GO:0003677">
    <property type="term" value="F:DNA binding"/>
    <property type="evidence" value="ECO:0007669"/>
    <property type="project" value="InterPro"/>
</dbReference>
<dbReference type="InterPro" id="IPR013325">
    <property type="entry name" value="RNA_pol_sigma_r2"/>
</dbReference>
<dbReference type="Gene3D" id="1.10.10.10">
    <property type="entry name" value="Winged helix-like DNA-binding domain superfamily/Winged helix DNA-binding domain"/>
    <property type="match status" value="1"/>
</dbReference>
<evidence type="ECO:0000256" key="4">
    <source>
        <dbReference type="ARBA" id="ARBA00023163"/>
    </source>
</evidence>
<protein>
    <submittedName>
        <fullName evidence="6">RNA polymerase sigma-70 factor (ECF subfamily)</fullName>
    </submittedName>
</protein>
<evidence type="ECO:0000313" key="7">
    <source>
        <dbReference type="Proteomes" id="UP000269115"/>
    </source>
</evidence>
<dbReference type="Gene3D" id="1.10.1740.10">
    <property type="match status" value="1"/>
</dbReference>
<keyword evidence="4" id="KW-0804">Transcription</keyword>
<dbReference type="InterPro" id="IPR013324">
    <property type="entry name" value="RNA_pol_sigma_r3/r4-like"/>
</dbReference>